<accession>A0A238V8E1</accession>
<sequence>MRMVTGSLDVRSHRIMTLVHDPGPVDPGTAEEATLG</sequence>
<organism evidence="1 2">
    <name type="scientific">Halorubrum vacuolatum</name>
    <name type="common">Natronobacterium vacuolatum</name>
    <dbReference type="NCBI Taxonomy" id="63740"/>
    <lineage>
        <taxon>Archaea</taxon>
        <taxon>Methanobacteriati</taxon>
        <taxon>Methanobacteriota</taxon>
        <taxon>Stenosarchaea group</taxon>
        <taxon>Halobacteria</taxon>
        <taxon>Halobacteriales</taxon>
        <taxon>Haloferacaceae</taxon>
        <taxon>Halorubrum</taxon>
    </lineage>
</organism>
<reference evidence="1 2" key="1">
    <citation type="submission" date="2017-06" db="EMBL/GenBank/DDBJ databases">
        <authorList>
            <person name="Kim H.J."/>
            <person name="Triplett B.A."/>
        </authorList>
    </citation>
    <scope>NUCLEOTIDE SEQUENCE [LARGE SCALE GENOMIC DNA]</scope>
    <source>
        <strain evidence="1 2">DSM 8800</strain>
    </source>
</reference>
<protein>
    <submittedName>
        <fullName evidence="1">Uncharacterized protein</fullName>
    </submittedName>
</protein>
<evidence type="ECO:0000313" key="1">
    <source>
        <dbReference type="EMBL" id="SNR30506.1"/>
    </source>
</evidence>
<gene>
    <name evidence="1" type="ORF">SAMN06264855_10271</name>
</gene>
<evidence type="ECO:0000313" key="2">
    <source>
        <dbReference type="Proteomes" id="UP000198397"/>
    </source>
</evidence>
<dbReference type="AlphaFoldDB" id="A0A238V8E1"/>
<dbReference type="Proteomes" id="UP000198397">
    <property type="component" value="Unassembled WGS sequence"/>
</dbReference>
<name>A0A238V8E1_HALVU</name>
<keyword evidence="2" id="KW-1185">Reference proteome</keyword>
<dbReference type="EMBL" id="FZNQ01000002">
    <property type="protein sequence ID" value="SNR30506.1"/>
    <property type="molecule type" value="Genomic_DNA"/>
</dbReference>
<proteinExistence type="predicted"/>